<evidence type="ECO:0000256" key="5">
    <source>
        <dbReference type="ARBA" id="ARBA00022679"/>
    </source>
</evidence>
<evidence type="ECO:0000313" key="10">
    <source>
        <dbReference type="EMBL" id="TRY92118.1"/>
    </source>
</evidence>
<dbReference type="GO" id="GO:0000179">
    <property type="term" value="F:rRNA (adenine-N6,N6-)-dimethyltransferase activity"/>
    <property type="evidence" value="ECO:0007669"/>
    <property type="project" value="TreeGrafter"/>
</dbReference>
<protein>
    <recommendedName>
        <fullName evidence="2">Dimethyladenosine transferase 1, mitochondrial</fullName>
    </recommendedName>
</protein>
<name>A0A553QQU8_9TELE</name>
<dbReference type="GO" id="GO:0003723">
    <property type="term" value="F:RNA binding"/>
    <property type="evidence" value="ECO:0007669"/>
    <property type="project" value="UniProtKB-KW"/>
</dbReference>
<dbReference type="EMBL" id="SRMA01025674">
    <property type="protein sequence ID" value="TRY92118.1"/>
    <property type="molecule type" value="Genomic_DNA"/>
</dbReference>
<dbReference type="InterPro" id="IPR001737">
    <property type="entry name" value="KsgA/Erm"/>
</dbReference>
<comment type="subcellular location">
    <subcellularLocation>
        <location evidence="1">Mitochondrion</location>
    </subcellularLocation>
</comment>
<dbReference type="InterPro" id="IPR029063">
    <property type="entry name" value="SAM-dependent_MTases_sf"/>
</dbReference>
<dbReference type="AlphaFoldDB" id="A0A553QQU8"/>
<keyword evidence="9" id="KW-0496">Mitochondrion</keyword>
<dbReference type="PANTHER" id="PTHR11727">
    <property type="entry name" value="DIMETHYLADENOSINE TRANSFERASE"/>
    <property type="match status" value="1"/>
</dbReference>
<keyword evidence="8" id="KW-0809">Transit peptide</keyword>
<dbReference type="GO" id="GO:0034246">
    <property type="term" value="F:mitochondrial transcription factor activity"/>
    <property type="evidence" value="ECO:0007669"/>
    <property type="project" value="TreeGrafter"/>
</dbReference>
<keyword evidence="6" id="KW-0949">S-adenosyl-L-methionine</keyword>
<dbReference type="PANTHER" id="PTHR11727:SF17">
    <property type="entry name" value="DIMETHYLADENOSINE TRANSFERASE 1, MITOCHONDRIAL"/>
    <property type="match status" value="1"/>
</dbReference>
<evidence type="ECO:0000256" key="6">
    <source>
        <dbReference type="ARBA" id="ARBA00022691"/>
    </source>
</evidence>
<keyword evidence="4" id="KW-0489">Methyltransferase</keyword>
<comment type="caution">
    <text evidence="10">The sequence shown here is derived from an EMBL/GenBank/DDBJ whole genome shotgun (WGS) entry which is preliminary data.</text>
</comment>
<dbReference type="InterPro" id="IPR023165">
    <property type="entry name" value="rRNA_Ade_diMease-like_C"/>
</dbReference>
<keyword evidence="11" id="KW-1185">Reference proteome</keyword>
<evidence type="ECO:0000256" key="8">
    <source>
        <dbReference type="ARBA" id="ARBA00022946"/>
    </source>
</evidence>
<keyword evidence="5" id="KW-0808">Transferase</keyword>
<sequence length="165" mass="19061">MGSRGWNVSLQLDKLWLQEHLAANGVTVDVGVVHFIPLIKPKIQLPFKIVEKVVKNVFQFRRKHCYRGLEMLFPEQQRKEMTAELLRVAGVNSQKRPFELCMADFRALAIAYNKFCIENPALYQYDFREDLSLKNYNRKQGIDLSSLKTNLKAGDGSAESQTFHK</sequence>
<gene>
    <name evidence="10" type="ORF">DNTS_009356</name>
</gene>
<evidence type="ECO:0000256" key="1">
    <source>
        <dbReference type="ARBA" id="ARBA00004173"/>
    </source>
</evidence>
<evidence type="ECO:0000256" key="9">
    <source>
        <dbReference type="ARBA" id="ARBA00023128"/>
    </source>
</evidence>
<keyword evidence="7" id="KW-0694">RNA-binding</keyword>
<accession>A0A553QQU8</accession>
<dbReference type="Proteomes" id="UP000316079">
    <property type="component" value="Unassembled WGS sequence"/>
</dbReference>
<dbReference type="Gene3D" id="1.10.8.100">
    <property type="entry name" value="Ribosomal RNA adenine dimethylase-like, domain 2"/>
    <property type="match status" value="1"/>
</dbReference>
<dbReference type="OrthoDB" id="16079at2759"/>
<evidence type="ECO:0000256" key="4">
    <source>
        <dbReference type="ARBA" id="ARBA00022603"/>
    </source>
</evidence>
<proteinExistence type="predicted"/>
<evidence type="ECO:0000256" key="7">
    <source>
        <dbReference type="ARBA" id="ARBA00022884"/>
    </source>
</evidence>
<organism evidence="10 11">
    <name type="scientific">Danionella cerebrum</name>
    <dbReference type="NCBI Taxonomy" id="2873325"/>
    <lineage>
        <taxon>Eukaryota</taxon>
        <taxon>Metazoa</taxon>
        <taxon>Chordata</taxon>
        <taxon>Craniata</taxon>
        <taxon>Vertebrata</taxon>
        <taxon>Euteleostomi</taxon>
        <taxon>Actinopterygii</taxon>
        <taxon>Neopterygii</taxon>
        <taxon>Teleostei</taxon>
        <taxon>Ostariophysi</taxon>
        <taxon>Cypriniformes</taxon>
        <taxon>Danionidae</taxon>
        <taxon>Danioninae</taxon>
        <taxon>Danionella</taxon>
    </lineage>
</organism>
<dbReference type="FunFam" id="1.10.8.100:FF:000006">
    <property type="entry name" value="rRNA adenine N(6)-methyltransferase"/>
    <property type="match status" value="1"/>
</dbReference>
<reference evidence="10 11" key="1">
    <citation type="journal article" date="2019" name="Sci. Data">
        <title>Hybrid genome assembly and annotation of Danionella translucida.</title>
        <authorList>
            <person name="Kadobianskyi M."/>
            <person name="Schulze L."/>
            <person name="Schuelke M."/>
            <person name="Judkewitz B."/>
        </authorList>
    </citation>
    <scope>NUCLEOTIDE SEQUENCE [LARGE SCALE GENOMIC DNA]</scope>
    <source>
        <strain evidence="10 11">Bolton</strain>
    </source>
</reference>
<dbReference type="SUPFAM" id="SSF53335">
    <property type="entry name" value="S-adenosyl-L-methionine-dependent methyltransferases"/>
    <property type="match status" value="1"/>
</dbReference>
<evidence type="ECO:0000313" key="11">
    <source>
        <dbReference type="Proteomes" id="UP000316079"/>
    </source>
</evidence>
<dbReference type="STRING" id="623744.A0A553QQU8"/>
<evidence type="ECO:0000256" key="2">
    <source>
        <dbReference type="ARBA" id="ARBA00018022"/>
    </source>
</evidence>
<dbReference type="GO" id="GO:0005759">
    <property type="term" value="C:mitochondrial matrix"/>
    <property type="evidence" value="ECO:0007669"/>
    <property type="project" value="TreeGrafter"/>
</dbReference>
<evidence type="ECO:0000256" key="3">
    <source>
        <dbReference type="ARBA" id="ARBA00022552"/>
    </source>
</evidence>
<dbReference type="GO" id="GO:0006391">
    <property type="term" value="P:transcription initiation at mitochondrial promoter"/>
    <property type="evidence" value="ECO:0007669"/>
    <property type="project" value="TreeGrafter"/>
</dbReference>
<keyword evidence="3" id="KW-0698">rRNA processing</keyword>